<evidence type="ECO:0000256" key="7">
    <source>
        <dbReference type="ARBA" id="ARBA00022723"/>
    </source>
</evidence>
<keyword evidence="16" id="KW-1185">Reference proteome</keyword>
<keyword evidence="7 12" id="KW-0479">Metal-binding</keyword>
<evidence type="ECO:0000256" key="4">
    <source>
        <dbReference type="ARBA" id="ARBA00020076"/>
    </source>
</evidence>
<keyword evidence="6 13" id="KW-0812">Transmembrane</keyword>
<feature type="transmembrane region" description="Helical" evidence="13">
    <location>
        <begin position="21"/>
        <end position="44"/>
    </location>
</feature>
<gene>
    <name evidence="14" type="primary">sdhC</name>
    <name evidence="14" type="ORF">HT99x_00121</name>
    <name evidence="15" type="ORF">HT99x_011465</name>
</gene>
<dbReference type="STRING" id="295108.HT99x_00121"/>
<comment type="caution">
    <text evidence="14">The sequence shown here is derived from an EMBL/GenBank/DDBJ whole genome shotgun (WGS) entry which is preliminary data.</text>
</comment>
<accession>A0A0Q9Z0L3</accession>
<dbReference type="GO" id="GO:0016020">
    <property type="term" value="C:membrane"/>
    <property type="evidence" value="ECO:0007669"/>
    <property type="project" value="UniProtKB-SubCell"/>
</dbReference>
<reference evidence="15" key="3">
    <citation type="submission" date="2021-06" db="EMBL/GenBank/DDBJ databases">
        <title>Genomic Description and Analysis of Intracellular Bacteria, Candidatus Berkiella cookevillensis and Candidatus Berkiella aquae.</title>
        <authorList>
            <person name="Kidane D.T."/>
            <person name="Mehari Y.T."/>
            <person name="Rice F.C."/>
            <person name="Arivett B.A."/>
            <person name="Farone A.L."/>
            <person name="Berk S.G."/>
            <person name="Farone M.B."/>
        </authorList>
    </citation>
    <scope>NUCLEOTIDE SEQUENCE</scope>
    <source>
        <strain evidence="15">HT99</strain>
    </source>
</reference>
<evidence type="ECO:0000256" key="3">
    <source>
        <dbReference type="ARBA" id="ARBA00007244"/>
    </source>
</evidence>
<comment type="subcellular location">
    <subcellularLocation>
        <location evidence="2">Membrane</location>
    </subcellularLocation>
</comment>
<comment type="similarity">
    <text evidence="3">Belongs to the cytochrome b560 family.</text>
</comment>
<feature type="binding site" description="axial binding residue" evidence="12">
    <location>
        <position position="80"/>
    </location>
    <ligand>
        <name>heme</name>
        <dbReference type="ChEBI" id="CHEBI:30413"/>
        <note>ligand shared with second transmembrane subunit</note>
    </ligand>
    <ligandPart>
        <name>Fe</name>
        <dbReference type="ChEBI" id="CHEBI:18248"/>
    </ligandPart>
</feature>
<comment type="cofactor">
    <cofactor evidence="12">
        <name>heme</name>
        <dbReference type="ChEBI" id="CHEBI:30413"/>
    </cofactor>
    <text evidence="12">The heme is bound between the two transmembrane subunits.</text>
</comment>
<evidence type="ECO:0000256" key="11">
    <source>
        <dbReference type="ARBA" id="ARBA00025912"/>
    </source>
</evidence>
<evidence type="ECO:0000256" key="13">
    <source>
        <dbReference type="SAM" id="Phobius"/>
    </source>
</evidence>
<reference evidence="15" key="2">
    <citation type="journal article" date="2016" name="Genome Announc.">
        <title>Draft Genome Sequences of Two Novel Amoeba-Resistant Intranuclear Bacteria, 'Candidatus Berkiella cookevillensis' and 'Candidatus Berkiella aquae'.</title>
        <authorList>
            <person name="Mehari Y.T."/>
            <person name="Arivett B.A."/>
            <person name="Farone A.L."/>
            <person name="Gunderson J.H."/>
            <person name="Farone M.B."/>
        </authorList>
    </citation>
    <scope>NUCLEOTIDE SEQUENCE</scope>
    <source>
        <strain evidence="15">HT99</strain>
    </source>
</reference>
<comment type="function">
    <text evidence="1">Membrane-anchoring subunit of succinate dehydrogenase (SDH).</text>
</comment>
<comment type="subunit">
    <text evidence="11">Part of an enzyme complex containing four subunits: a flavoprotein, an iron-sulfur protein, plus two membrane-anchoring proteins, SdhC and SdhD. The complex can form homotrimers.</text>
</comment>
<dbReference type="EMBL" id="LKAJ01000001">
    <property type="protein sequence ID" value="KRG22583.1"/>
    <property type="molecule type" value="Genomic_DNA"/>
</dbReference>
<dbReference type="CDD" id="cd03499">
    <property type="entry name" value="SQR_TypeC_SdhC"/>
    <property type="match status" value="1"/>
</dbReference>
<keyword evidence="5 12" id="KW-0349">Heme</keyword>
<evidence type="ECO:0000256" key="8">
    <source>
        <dbReference type="ARBA" id="ARBA00022989"/>
    </source>
</evidence>
<dbReference type="SUPFAM" id="SSF81343">
    <property type="entry name" value="Fumarate reductase respiratory complex transmembrane subunits"/>
    <property type="match status" value="1"/>
</dbReference>
<keyword evidence="10 13" id="KW-0472">Membrane</keyword>
<dbReference type="RefSeq" id="WP_075064783.1">
    <property type="nucleotide sequence ID" value="NZ_LKAJ02000001.1"/>
</dbReference>
<dbReference type="OrthoDB" id="9799441at2"/>
<dbReference type="PIRSF" id="PIRSF000178">
    <property type="entry name" value="SDH_cyt_b560"/>
    <property type="match status" value="1"/>
</dbReference>
<evidence type="ECO:0000256" key="12">
    <source>
        <dbReference type="PIRSR" id="PIRSR000178-1"/>
    </source>
</evidence>
<protein>
    <recommendedName>
        <fullName evidence="4">Succinate dehydrogenase cytochrome b556 subunit</fullName>
    </recommendedName>
</protein>
<reference evidence="14" key="1">
    <citation type="submission" date="2015-09" db="EMBL/GenBank/DDBJ databases">
        <title>Draft Genome Sequences of Two Novel Amoeba-resistant Intranuclear Bacteria, Candidatus Berkiella cookevillensis and Candidatus Berkiella aquae.</title>
        <authorList>
            <person name="Mehari Y.T."/>
            <person name="Arivett B.A."/>
            <person name="Farone A.L."/>
            <person name="Gunderson J.H."/>
            <person name="Farone M.B."/>
        </authorList>
    </citation>
    <scope>NUCLEOTIDE SEQUENCE [LARGE SCALE GENOMIC DNA]</scope>
    <source>
        <strain evidence="14">HT99</strain>
    </source>
</reference>
<dbReference type="InterPro" id="IPR034804">
    <property type="entry name" value="SQR/QFR_C/D"/>
</dbReference>
<evidence type="ECO:0000256" key="5">
    <source>
        <dbReference type="ARBA" id="ARBA00022617"/>
    </source>
</evidence>
<dbReference type="AlphaFoldDB" id="A0A0Q9Z0L3"/>
<dbReference type="GO" id="GO:0006099">
    <property type="term" value="P:tricarboxylic acid cycle"/>
    <property type="evidence" value="ECO:0007669"/>
    <property type="project" value="InterPro"/>
</dbReference>
<name>A0A0Q9Z0L3_9GAMM</name>
<dbReference type="GO" id="GO:0046872">
    <property type="term" value="F:metal ion binding"/>
    <property type="evidence" value="ECO:0007669"/>
    <property type="project" value="UniProtKB-KW"/>
</dbReference>
<dbReference type="InterPro" id="IPR000701">
    <property type="entry name" value="SuccDH_FuR_B_TM-su"/>
</dbReference>
<evidence type="ECO:0000256" key="9">
    <source>
        <dbReference type="ARBA" id="ARBA00023004"/>
    </source>
</evidence>
<keyword evidence="9 12" id="KW-0408">Iron</keyword>
<evidence type="ECO:0000256" key="2">
    <source>
        <dbReference type="ARBA" id="ARBA00004370"/>
    </source>
</evidence>
<sequence length="128" mass="14156">MQTKRPRNINPLSIQLPIGALVSITHRLSGILVFLLIPFFLWALQLSLISPEGFNSLKDHLQLPFYKVTAMLAAAGLIFHLLAGFRHILMDLHIGESKTAGRISAKLVISLSLLLLIFAVYWLGGVTL</sequence>
<dbReference type="Pfam" id="PF01127">
    <property type="entry name" value="Sdh_cyt"/>
    <property type="match status" value="1"/>
</dbReference>
<organism evidence="14">
    <name type="scientific">Candidatus Berkiella aquae</name>
    <dbReference type="NCBI Taxonomy" id="295108"/>
    <lineage>
        <taxon>Bacteria</taxon>
        <taxon>Pseudomonadati</taxon>
        <taxon>Pseudomonadota</taxon>
        <taxon>Gammaproteobacteria</taxon>
        <taxon>Candidatus Berkiellales</taxon>
        <taxon>Candidatus Berkiellaceae</taxon>
        <taxon>Candidatus Berkiella</taxon>
    </lineage>
</organism>
<evidence type="ECO:0000313" key="16">
    <source>
        <dbReference type="Proteomes" id="UP000051497"/>
    </source>
</evidence>
<feature type="transmembrane region" description="Helical" evidence="13">
    <location>
        <begin position="103"/>
        <end position="123"/>
    </location>
</feature>
<dbReference type="Proteomes" id="UP000051497">
    <property type="component" value="Unassembled WGS sequence"/>
</dbReference>
<dbReference type="Gene3D" id="1.20.1300.10">
    <property type="entry name" value="Fumarate reductase/succinate dehydrogenase, transmembrane subunit"/>
    <property type="match status" value="1"/>
</dbReference>
<proteinExistence type="inferred from homology"/>
<dbReference type="NCBIfam" id="TIGR02970">
    <property type="entry name" value="succ_dehyd_cytB"/>
    <property type="match status" value="1"/>
</dbReference>
<feature type="transmembrane region" description="Helical" evidence="13">
    <location>
        <begin position="64"/>
        <end position="83"/>
    </location>
</feature>
<dbReference type="GO" id="GO:0009055">
    <property type="term" value="F:electron transfer activity"/>
    <property type="evidence" value="ECO:0007669"/>
    <property type="project" value="InterPro"/>
</dbReference>
<evidence type="ECO:0000313" key="15">
    <source>
        <dbReference type="EMBL" id="MCS5712052.1"/>
    </source>
</evidence>
<keyword evidence="8 13" id="KW-1133">Transmembrane helix</keyword>
<evidence type="ECO:0000256" key="10">
    <source>
        <dbReference type="ARBA" id="ARBA00023136"/>
    </source>
</evidence>
<evidence type="ECO:0000256" key="1">
    <source>
        <dbReference type="ARBA" id="ARBA00004050"/>
    </source>
</evidence>
<dbReference type="EMBL" id="LKAJ02000001">
    <property type="protein sequence ID" value="MCS5712052.1"/>
    <property type="molecule type" value="Genomic_DNA"/>
</dbReference>
<evidence type="ECO:0000313" key="14">
    <source>
        <dbReference type="EMBL" id="KRG22583.1"/>
    </source>
</evidence>
<dbReference type="InterPro" id="IPR014314">
    <property type="entry name" value="Succ_DH_cytb556"/>
</dbReference>
<evidence type="ECO:0000256" key="6">
    <source>
        <dbReference type="ARBA" id="ARBA00022692"/>
    </source>
</evidence>